<evidence type="ECO:0000259" key="2">
    <source>
        <dbReference type="Pfam" id="PF25545"/>
    </source>
</evidence>
<dbReference type="EMBL" id="JAQQWM010000008">
    <property type="protein sequence ID" value="KAK8053350.1"/>
    <property type="molecule type" value="Genomic_DNA"/>
</dbReference>
<proteinExistence type="predicted"/>
<accession>A0ABR1U384</accession>
<gene>
    <name evidence="3" type="ORF">PG996_012651</name>
</gene>
<dbReference type="Pfam" id="PF25545">
    <property type="entry name" value="DUF7924"/>
    <property type="match status" value="1"/>
</dbReference>
<keyword evidence="4" id="KW-1185">Reference proteome</keyword>
<protein>
    <recommendedName>
        <fullName evidence="2">DUF7924 domain-containing protein</fullName>
    </recommendedName>
</protein>
<dbReference type="Proteomes" id="UP001446871">
    <property type="component" value="Unassembled WGS sequence"/>
</dbReference>
<feature type="compositionally biased region" description="Acidic residues" evidence="1">
    <location>
        <begin position="134"/>
        <end position="155"/>
    </location>
</feature>
<feature type="domain" description="DUF7924" evidence="2">
    <location>
        <begin position="19"/>
        <end position="208"/>
    </location>
</feature>
<comment type="caution">
    <text evidence="3">The sequence shown here is derived from an EMBL/GenBank/DDBJ whole genome shotgun (WGS) entry which is preliminary data.</text>
</comment>
<feature type="region of interest" description="Disordered" evidence="1">
    <location>
        <begin position="133"/>
        <end position="162"/>
    </location>
</feature>
<evidence type="ECO:0000313" key="4">
    <source>
        <dbReference type="Proteomes" id="UP001446871"/>
    </source>
</evidence>
<sequence>MSFVRACVPGAGHPTHPVSVPVPDIVYGYTLKGPTAKLTRVQRITGDKLNPKMGEAIAGSLFFPFFIIEFKSDAGNRGVAENQCLGGSATCVAIMKNLNDLLGNYPGAPKVCDAAFSLVIDLRQAELFVSWMGDNEDDEEDKEEGDEEEEQEERESEEKEGVQKKCYMRRHKNFDLKEADQFLQFVSYIESIIDWGKGKRLREIQRALTFIRKEDRKRTLLEAKARKRSANPQPPKR</sequence>
<evidence type="ECO:0000256" key="1">
    <source>
        <dbReference type="SAM" id="MobiDB-lite"/>
    </source>
</evidence>
<dbReference type="InterPro" id="IPR057684">
    <property type="entry name" value="DUF7924"/>
</dbReference>
<reference evidence="3 4" key="1">
    <citation type="submission" date="2023-01" db="EMBL/GenBank/DDBJ databases">
        <title>Analysis of 21 Apiospora genomes using comparative genomics revels a genus with tremendous synthesis potential of carbohydrate active enzymes and secondary metabolites.</title>
        <authorList>
            <person name="Sorensen T."/>
        </authorList>
    </citation>
    <scope>NUCLEOTIDE SEQUENCE [LARGE SCALE GENOMIC DNA]</scope>
    <source>
        <strain evidence="3 4">CBS 83171</strain>
    </source>
</reference>
<evidence type="ECO:0000313" key="3">
    <source>
        <dbReference type="EMBL" id="KAK8053350.1"/>
    </source>
</evidence>
<name>A0ABR1U384_9PEZI</name>
<organism evidence="3 4">
    <name type="scientific">Apiospora saccharicola</name>
    <dbReference type="NCBI Taxonomy" id="335842"/>
    <lineage>
        <taxon>Eukaryota</taxon>
        <taxon>Fungi</taxon>
        <taxon>Dikarya</taxon>
        <taxon>Ascomycota</taxon>
        <taxon>Pezizomycotina</taxon>
        <taxon>Sordariomycetes</taxon>
        <taxon>Xylariomycetidae</taxon>
        <taxon>Amphisphaeriales</taxon>
        <taxon>Apiosporaceae</taxon>
        <taxon>Apiospora</taxon>
    </lineage>
</organism>
<dbReference type="PANTHER" id="PTHR42470:SF1">
    <property type="entry name" value="VAST DOMAIN-CONTAINING PROTEIN"/>
    <property type="match status" value="1"/>
</dbReference>
<dbReference type="PANTHER" id="PTHR42470">
    <property type="entry name" value="VAST DOMAIN-CONTAINING PROTEIN"/>
    <property type="match status" value="1"/>
</dbReference>